<dbReference type="InterPro" id="IPR002347">
    <property type="entry name" value="SDR_fam"/>
</dbReference>
<dbReference type="EMBL" id="JAQQPM010000003">
    <property type="protein sequence ID" value="KAK2069955.1"/>
    <property type="molecule type" value="Genomic_DNA"/>
</dbReference>
<dbReference type="InterPro" id="IPR036291">
    <property type="entry name" value="NAD(P)-bd_dom_sf"/>
</dbReference>
<dbReference type="PRINTS" id="PR00081">
    <property type="entry name" value="GDHRDH"/>
</dbReference>
<keyword evidence="2" id="KW-0521">NADP</keyword>
<dbReference type="Proteomes" id="UP001217918">
    <property type="component" value="Unassembled WGS sequence"/>
</dbReference>
<dbReference type="AlphaFoldDB" id="A0AAD9I3H8"/>
<evidence type="ECO:0000256" key="2">
    <source>
        <dbReference type="ARBA" id="ARBA00022857"/>
    </source>
</evidence>
<evidence type="ECO:0000256" key="3">
    <source>
        <dbReference type="ARBA" id="ARBA00023002"/>
    </source>
</evidence>
<dbReference type="Gene3D" id="3.40.50.720">
    <property type="entry name" value="NAD(P)-binding Rossmann-like Domain"/>
    <property type="match status" value="1"/>
</dbReference>
<evidence type="ECO:0000313" key="5">
    <source>
        <dbReference type="Proteomes" id="UP001217918"/>
    </source>
</evidence>
<dbReference type="PANTHER" id="PTHR24320:SF252">
    <property type="entry name" value="DEHYDROGENASE_REDUCTASE FAMILY PROTEIN, PUTATIVE (AFU_ORTHOLOGUE AFUA_3G08550)-RELATED"/>
    <property type="match status" value="1"/>
</dbReference>
<evidence type="ECO:0000256" key="1">
    <source>
        <dbReference type="ARBA" id="ARBA00006484"/>
    </source>
</evidence>
<sequence>MRDTTNLLTAIRHQTRELSPLDASFAGQTMVLTGATGGICGRTARLLAEHGAATLVLGVRNLAKGERVAAELRRGLDPPPEVLLWPLDLASFASVRAFAARVAALPRLDVVMLGAGVMTNDTVVTEDGWEQTLEVIHLSCALLSVLVAPTLARSAAQRGTTGVLANVSSFAAFMARSAMRLPGARAQAKARPKPALLRSLDRVRPLLQQQQYMRAKLAHLVFLRALARRLAAPRLVDVHSVDPGICVTDLSQIHWFSRLMGRLGVYRPLEACARAVAHACVPAPGTNGAVMRDYEPIPYPKFMDSPKGKEWERLLWEETGLVLGRLAPEAKTIWEDMEAGKLLSAPGGEGDTEEMVMDGAAVVSGVRVEAASTPEGKEEFVVMG</sequence>
<accession>A0AAD9I3H8</accession>
<dbReference type="PANTHER" id="PTHR24320">
    <property type="entry name" value="RETINOL DEHYDROGENASE"/>
    <property type="match status" value="1"/>
</dbReference>
<organism evidence="4 5">
    <name type="scientific">Phyllachora maydis</name>
    <dbReference type="NCBI Taxonomy" id="1825666"/>
    <lineage>
        <taxon>Eukaryota</taxon>
        <taxon>Fungi</taxon>
        <taxon>Dikarya</taxon>
        <taxon>Ascomycota</taxon>
        <taxon>Pezizomycotina</taxon>
        <taxon>Sordariomycetes</taxon>
        <taxon>Sordariomycetidae</taxon>
        <taxon>Phyllachorales</taxon>
        <taxon>Phyllachoraceae</taxon>
        <taxon>Phyllachora</taxon>
    </lineage>
</organism>
<evidence type="ECO:0000313" key="4">
    <source>
        <dbReference type="EMBL" id="KAK2069955.1"/>
    </source>
</evidence>
<comment type="caution">
    <text evidence="4">The sequence shown here is derived from an EMBL/GenBank/DDBJ whole genome shotgun (WGS) entry which is preliminary data.</text>
</comment>
<gene>
    <name evidence="4" type="ORF">P8C59_004494</name>
</gene>
<keyword evidence="5" id="KW-1185">Reference proteome</keyword>
<keyword evidence="3" id="KW-0560">Oxidoreductase</keyword>
<dbReference type="GO" id="GO:0016491">
    <property type="term" value="F:oxidoreductase activity"/>
    <property type="evidence" value="ECO:0007669"/>
    <property type="project" value="UniProtKB-KW"/>
</dbReference>
<name>A0AAD9I3H8_9PEZI</name>
<reference evidence="4" key="1">
    <citation type="journal article" date="2023" name="Mol. Plant Microbe Interact.">
        <title>Elucidating the Obligate Nature and Biological Capacity of an Invasive Fungal Corn Pathogen.</title>
        <authorList>
            <person name="MacCready J.S."/>
            <person name="Roggenkamp E.M."/>
            <person name="Gdanetz K."/>
            <person name="Chilvers M.I."/>
        </authorList>
    </citation>
    <scope>NUCLEOTIDE SEQUENCE</scope>
    <source>
        <strain evidence="4">PM02</strain>
    </source>
</reference>
<comment type="similarity">
    <text evidence="1">Belongs to the short-chain dehydrogenases/reductases (SDR) family.</text>
</comment>
<protein>
    <submittedName>
        <fullName evidence="4">Uncharacterized protein</fullName>
    </submittedName>
</protein>
<dbReference type="SUPFAM" id="SSF51735">
    <property type="entry name" value="NAD(P)-binding Rossmann-fold domains"/>
    <property type="match status" value="1"/>
</dbReference>
<proteinExistence type="inferred from homology"/>
<dbReference type="Pfam" id="PF00106">
    <property type="entry name" value="adh_short"/>
    <property type="match status" value="1"/>
</dbReference>